<evidence type="ECO:0000313" key="2">
    <source>
        <dbReference type="Proteomes" id="UP000283387"/>
    </source>
</evidence>
<evidence type="ECO:0008006" key="3">
    <source>
        <dbReference type="Google" id="ProtNLM"/>
    </source>
</evidence>
<dbReference type="OrthoDB" id="1492389at2"/>
<protein>
    <recommendedName>
        <fullName evidence="3">Lipoprotein</fullName>
    </recommendedName>
</protein>
<name>A0A419VYU2_9BACT</name>
<gene>
    <name evidence="1" type="ORF">BC643_3541</name>
</gene>
<sequence>MKTTPLFSLLSITAILLLSSCTGPQKITKLVPEEEPQKWLYGQALVVDSVYGINYEIGFDRYEDGAYWFDFHITNRSNMPLLVDPSQFTCQAFDALMNPKTLEPVNAIDPEGKILQFDKGIASNENIARNRTGLVIMGIGASIVANAIIGTENPANDNIRYAVTDGIMSTAIAAGDEARFQAQNLNDLKEAWENGTIRKTTLETNFSMHGKVFFPGTPDASFLKLFIPVDDETLEFDYKQLQLAVK</sequence>
<proteinExistence type="predicted"/>
<dbReference type="RefSeq" id="WP_147377260.1">
    <property type="nucleotide sequence ID" value="NZ_RAPN01000002.1"/>
</dbReference>
<dbReference type="AlphaFoldDB" id="A0A419VYU2"/>
<reference evidence="1 2" key="1">
    <citation type="submission" date="2018-09" db="EMBL/GenBank/DDBJ databases">
        <title>Genomic Encyclopedia of Archaeal and Bacterial Type Strains, Phase II (KMG-II): from individual species to whole genera.</title>
        <authorList>
            <person name="Goeker M."/>
        </authorList>
    </citation>
    <scope>NUCLEOTIDE SEQUENCE [LARGE SCALE GENOMIC DNA]</scope>
    <source>
        <strain evidence="1 2">DSM 27148</strain>
    </source>
</reference>
<comment type="caution">
    <text evidence="1">The sequence shown here is derived from an EMBL/GenBank/DDBJ whole genome shotgun (WGS) entry which is preliminary data.</text>
</comment>
<evidence type="ECO:0000313" key="1">
    <source>
        <dbReference type="EMBL" id="RKD88392.1"/>
    </source>
</evidence>
<dbReference type="PROSITE" id="PS51257">
    <property type="entry name" value="PROKAR_LIPOPROTEIN"/>
    <property type="match status" value="1"/>
</dbReference>
<accession>A0A419VYU2</accession>
<organism evidence="1 2">
    <name type="scientific">Mangrovibacterium diazotrophicum</name>
    <dbReference type="NCBI Taxonomy" id="1261403"/>
    <lineage>
        <taxon>Bacteria</taxon>
        <taxon>Pseudomonadati</taxon>
        <taxon>Bacteroidota</taxon>
        <taxon>Bacteroidia</taxon>
        <taxon>Marinilabiliales</taxon>
        <taxon>Prolixibacteraceae</taxon>
        <taxon>Mangrovibacterium</taxon>
    </lineage>
</organism>
<dbReference type="Proteomes" id="UP000283387">
    <property type="component" value="Unassembled WGS sequence"/>
</dbReference>
<keyword evidence="2" id="KW-1185">Reference proteome</keyword>
<dbReference type="EMBL" id="RAPN01000002">
    <property type="protein sequence ID" value="RKD88392.1"/>
    <property type="molecule type" value="Genomic_DNA"/>
</dbReference>